<gene>
    <name evidence="1" type="ORF">Vadar_021090</name>
</gene>
<evidence type="ECO:0000313" key="2">
    <source>
        <dbReference type="Proteomes" id="UP000828048"/>
    </source>
</evidence>
<dbReference type="EMBL" id="CM037154">
    <property type="protein sequence ID" value="KAH7861056.1"/>
    <property type="molecule type" value="Genomic_DNA"/>
</dbReference>
<comment type="caution">
    <text evidence="1">The sequence shown here is derived from an EMBL/GenBank/DDBJ whole genome shotgun (WGS) entry which is preliminary data.</text>
</comment>
<accession>A0ACB7Z5C0</accession>
<keyword evidence="2" id="KW-1185">Reference proteome</keyword>
<protein>
    <submittedName>
        <fullName evidence="1">Uncharacterized protein</fullName>
    </submittedName>
</protein>
<name>A0ACB7Z5C0_9ERIC</name>
<proteinExistence type="predicted"/>
<evidence type="ECO:0000313" key="1">
    <source>
        <dbReference type="EMBL" id="KAH7861056.1"/>
    </source>
</evidence>
<dbReference type="Proteomes" id="UP000828048">
    <property type="component" value="Chromosome 4"/>
</dbReference>
<sequence>MGCRREEDRLNGIHQRDGAEIFLVSMREDCRNQLSNNVGDNRKRRNRIIGCASSELSPAAEVIANNVDLLLCFPAKSLTQFKAVSKQWLSLISDSQFDTNHSRQNPRPIDLSLGDCNCCHQHSE</sequence>
<organism evidence="1 2">
    <name type="scientific">Vaccinium darrowii</name>
    <dbReference type="NCBI Taxonomy" id="229202"/>
    <lineage>
        <taxon>Eukaryota</taxon>
        <taxon>Viridiplantae</taxon>
        <taxon>Streptophyta</taxon>
        <taxon>Embryophyta</taxon>
        <taxon>Tracheophyta</taxon>
        <taxon>Spermatophyta</taxon>
        <taxon>Magnoliopsida</taxon>
        <taxon>eudicotyledons</taxon>
        <taxon>Gunneridae</taxon>
        <taxon>Pentapetalae</taxon>
        <taxon>asterids</taxon>
        <taxon>Ericales</taxon>
        <taxon>Ericaceae</taxon>
        <taxon>Vaccinioideae</taxon>
        <taxon>Vaccinieae</taxon>
        <taxon>Vaccinium</taxon>
    </lineage>
</organism>
<reference evidence="1 2" key="1">
    <citation type="journal article" date="2021" name="Hortic Res">
        <title>High-quality reference genome and annotation aids understanding of berry development for evergreen blueberry (Vaccinium darrowii).</title>
        <authorList>
            <person name="Yu J."/>
            <person name="Hulse-Kemp A.M."/>
            <person name="Babiker E."/>
            <person name="Staton M."/>
        </authorList>
    </citation>
    <scope>NUCLEOTIDE SEQUENCE [LARGE SCALE GENOMIC DNA]</scope>
    <source>
        <strain evidence="2">cv. NJ 8807/NJ 8810</strain>
        <tissue evidence="1">Young leaf</tissue>
    </source>
</reference>